<evidence type="ECO:0000313" key="4">
    <source>
        <dbReference type="Proteomes" id="UP000549394"/>
    </source>
</evidence>
<gene>
    <name evidence="3" type="ORF">DGYR_LOCUS11339</name>
</gene>
<dbReference type="InterPro" id="IPR000922">
    <property type="entry name" value="Lectin_gal-bd_dom"/>
</dbReference>
<evidence type="ECO:0000313" key="3">
    <source>
        <dbReference type="EMBL" id="CAD5123686.1"/>
    </source>
</evidence>
<sequence length="448" mass="49840">MNSLFYKNAGVISKWREYCATETFHPNCPPGYYVFITYAEFGRMNDGRCITGNYGVLGCATNVEAVLNRMCSGLQRCQVRIPDGRFEVKKSCPRDLRRYLNASYICVPIIDLPEEICHSHGPFELRNDTGFVASRSIRHLSCSPLSFTIHGEPGRQVAVSLFDWTLSTTNYRCQSIGLVSDSRRNVSLCAGRSGLIFNSTSEKVKVTLTSGQGDFLLKYTITGCRDPVMPSGKSWLRRQGDDALLGCNATKRNWKLTCVHGRWRGKKAYSCPEERSGDEDERVGIDNWNEMSLPQGVSVAIIIGTALVVGVIILVIGLMCLERLRKASNSTASEPDIYLHALMPPGGGNTIEDNKPDVTAYYERTATINKKPRGDLNVHELYGCVHDDVDLQSLKMARKRNDTDENNVRFLTLPVRSILCKNTNIQQASAQKLLDASQLANLPDSAFS</sequence>
<dbReference type="OrthoDB" id="1100386at2759"/>
<feature type="domain" description="SUEL-type lectin" evidence="2">
    <location>
        <begin position="18"/>
        <end position="107"/>
    </location>
</feature>
<proteinExistence type="predicted"/>
<dbReference type="AlphaFoldDB" id="A0A7I8W551"/>
<dbReference type="GO" id="GO:0030246">
    <property type="term" value="F:carbohydrate binding"/>
    <property type="evidence" value="ECO:0007669"/>
    <property type="project" value="InterPro"/>
</dbReference>
<dbReference type="Pfam" id="PF02140">
    <property type="entry name" value="SUEL_Lectin"/>
    <property type="match status" value="1"/>
</dbReference>
<dbReference type="Gene3D" id="2.60.120.740">
    <property type="match status" value="1"/>
</dbReference>
<dbReference type="InterPro" id="IPR043159">
    <property type="entry name" value="Lectin_gal-bd_sf"/>
</dbReference>
<keyword evidence="4" id="KW-1185">Reference proteome</keyword>
<dbReference type="PANTHER" id="PTHR46780">
    <property type="entry name" value="PROTEIN EVA-1"/>
    <property type="match status" value="1"/>
</dbReference>
<keyword evidence="1" id="KW-0472">Membrane</keyword>
<protein>
    <submittedName>
        <fullName evidence="3">DgyrCDS12011</fullName>
    </submittedName>
</protein>
<dbReference type="Proteomes" id="UP000549394">
    <property type="component" value="Unassembled WGS sequence"/>
</dbReference>
<dbReference type="EMBL" id="CAJFCJ010000019">
    <property type="protein sequence ID" value="CAD5123686.1"/>
    <property type="molecule type" value="Genomic_DNA"/>
</dbReference>
<dbReference type="PROSITE" id="PS50228">
    <property type="entry name" value="SUEL_LECTIN"/>
    <property type="match status" value="1"/>
</dbReference>
<reference evidence="3 4" key="1">
    <citation type="submission" date="2020-08" db="EMBL/GenBank/DDBJ databases">
        <authorList>
            <person name="Hejnol A."/>
        </authorList>
    </citation>
    <scope>NUCLEOTIDE SEQUENCE [LARGE SCALE GENOMIC DNA]</scope>
</reference>
<dbReference type="CDD" id="cd22823">
    <property type="entry name" value="Gal_Rha_Lectin"/>
    <property type="match status" value="1"/>
</dbReference>
<name>A0A7I8W551_9ANNE</name>
<keyword evidence="1" id="KW-0812">Transmembrane</keyword>
<comment type="caution">
    <text evidence="3">The sequence shown here is derived from an EMBL/GenBank/DDBJ whole genome shotgun (WGS) entry which is preliminary data.</text>
</comment>
<evidence type="ECO:0000259" key="2">
    <source>
        <dbReference type="PROSITE" id="PS50228"/>
    </source>
</evidence>
<accession>A0A7I8W551</accession>
<organism evidence="3 4">
    <name type="scientific">Dimorphilus gyrociliatus</name>
    <dbReference type="NCBI Taxonomy" id="2664684"/>
    <lineage>
        <taxon>Eukaryota</taxon>
        <taxon>Metazoa</taxon>
        <taxon>Spiralia</taxon>
        <taxon>Lophotrochozoa</taxon>
        <taxon>Annelida</taxon>
        <taxon>Polychaeta</taxon>
        <taxon>Polychaeta incertae sedis</taxon>
        <taxon>Dinophilidae</taxon>
        <taxon>Dimorphilus</taxon>
    </lineage>
</organism>
<feature type="transmembrane region" description="Helical" evidence="1">
    <location>
        <begin position="299"/>
        <end position="321"/>
    </location>
</feature>
<keyword evidence="1" id="KW-1133">Transmembrane helix</keyword>
<evidence type="ECO:0000256" key="1">
    <source>
        <dbReference type="SAM" id="Phobius"/>
    </source>
</evidence>